<evidence type="ECO:0000256" key="5">
    <source>
        <dbReference type="ARBA" id="ARBA00022695"/>
    </source>
</evidence>
<dbReference type="Gene3D" id="3.30.70.270">
    <property type="match status" value="2"/>
</dbReference>
<dbReference type="Pfam" id="PF00078">
    <property type="entry name" value="RVT_1"/>
    <property type="match status" value="1"/>
</dbReference>
<evidence type="ECO:0000256" key="2">
    <source>
        <dbReference type="ARBA" id="ARBA00012180"/>
    </source>
</evidence>
<dbReference type="Gene3D" id="2.40.70.10">
    <property type="entry name" value="Acid Proteases"/>
    <property type="match status" value="1"/>
</dbReference>
<dbReference type="GO" id="GO:0008270">
    <property type="term" value="F:zinc ion binding"/>
    <property type="evidence" value="ECO:0007669"/>
    <property type="project" value="UniProtKB-KW"/>
</dbReference>
<gene>
    <name evidence="18" type="primary">LOC109082538</name>
</gene>
<accession>A0A8C2K6A5</accession>
<feature type="region of interest" description="Disordered" evidence="12">
    <location>
        <begin position="315"/>
        <end position="343"/>
    </location>
</feature>
<dbReference type="EC" id="3.1.26.4" evidence="2"/>
<dbReference type="PROSITE" id="PS50175">
    <property type="entry name" value="ASP_PROT_RETROV"/>
    <property type="match status" value="1"/>
</dbReference>
<dbReference type="Pfam" id="PF17921">
    <property type="entry name" value="Integrase_H2C2"/>
    <property type="match status" value="1"/>
</dbReference>
<evidence type="ECO:0000259" key="13">
    <source>
        <dbReference type="PROSITE" id="PS50158"/>
    </source>
</evidence>
<dbReference type="Proteomes" id="UP000694701">
    <property type="component" value="Unplaced"/>
</dbReference>
<dbReference type="CDD" id="cd01647">
    <property type="entry name" value="RT_LTR"/>
    <property type="match status" value="1"/>
</dbReference>
<dbReference type="InterPro" id="IPR041588">
    <property type="entry name" value="Integrase_H2C2"/>
</dbReference>
<dbReference type="InterPro" id="IPR001995">
    <property type="entry name" value="Peptidase_A2_cat"/>
</dbReference>
<dbReference type="FunFam" id="1.10.340.70:FF:000001">
    <property type="entry name" value="Retrovirus-related Pol polyprotein from transposon gypsy-like Protein"/>
    <property type="match status" value="1"/>
</dbReference>
<keyword evidence="6" id="KW-0540">Nuclease</keyword>
<keyword evidence="7" id="KW-0255">Endonuclease</keyword>
<dbReference type="InterPro" id="IPR043502">
    <property type="entry name" value="DNA/RNA_pol_sf"/>
</dbReference>
<keyword evidence="8" id="KW-0378">Hydrolase</keyword>
<dbReference type="SUPFAM" id="SSF57756">
    <property type="entry name" value="Retrovirus zinc finger-like domains"/>
    <property type="match status" value="1"/>
</dbReference>
<dbReference type="InterPro" id="IPR000477">
    <property type="entry name" value="RT_dom"/>
</dbReference>
<dbReference type="GO" id="GO:0003964">
    <property type="term" value="F:RNA-directed DNA polymerase activity"/>
    <property type="evidence" value="ECO:0007669"/>
    <property type="project" value="UniProtKB-KW"/>
</dbReference>
<dbReference type="GO" id="GO:0004190">
    <property type="term" value="F:aspartic-type endopeptidase activity"/>
    <property type="evidence" value="ECO:0007669"/>
    <property type="project" value="InterPro"/>
</dbReference>
<dbReference type="Gene3D" id="1.10.4020.10">
    <property type="entry name" value="DNA breaking-rejoining enzymes"/>
    <property type="match status" value="1"/>
</dbReference>
<protein>
    <recommendedName>
        <fullName evidence="10">Gypsy retrotransposon integrase-like protein 1</fullName>
        <ecNumber evidence="3">2.7.7.49</ecNumber>
        <ecNumber evidence="2">3.1.26.4</ecNumber>
    </recommendedName>
</protein>
<dbReference type="GO" id="GO:0004523">
    <property type="term" value="F:RNA-DNA hybrid ribonuclease activity"/>
    <property type="evidence" value="ECO:0007669"/>
    <property type="project" value="UniProtKB-EC"/>
</dbReference>
<keyword evidence="5" id="KW-0548">Nucleotidyltransferase</keyword>
<dbReference type="Ensembl" id="ENSCCRT00020113426.1">
    <property type="protein sequence ID" value="ENSCCRP00020103826.1"/>
    <property type="gene ID" value="ENSCCRG00020047442.1"/>
</dbReference>
<dbReference type="Gene3D" id="3.30.420.10">
    <property type="entry name" value="Ribonuclease H-like superfamily/Ribonuclease H"/>
    <property type="match status" value="1"/>
</dbReference>
<dbReference type="SUPFAM" id="SSF50630">
    <property type="entry name" value="Acid proteases"/>
    <property type="match status" value="1"/>
</dbReference>
<comment type="similarity">
    <text evidence="1">Belongs to the beta type-B retroviral polymerase family. HERV class-II K(HML-2) pol subfamily.</text>
</comment>
<evidence type="ECO:0000256" key="4">
    <source>
        <dbReference type="ARBA" id="ARBA00022679"/>
    </source>
</evidence>
<evidence type="ECO:0000256" key="6">
    <source>
        <dbReference type="ARBA" id="ARBA00022722"/>
    </source>
</evidence>
<evidence type="ECO:0000256" key="11">
    <source>
        <dbReference type="PROSITE-ProRule" id="PRU00047"/>
    </source>
</evidence>
<evidence type="ECO:0000256" key="8">
    <source>
        <dbReference type="ARBA" id="ARBA00022801"/>
    </source>
</evidence>
<organism evidence="18 19">
    <name type="scientific">Cyprinus carpio</name>
    <name type="common">Common carp</name>
    <dbReference type="NCBI Taxonomy" id="7962"/>
    <lineage>
        <taxon>Eukaryota</taxon>
        <taxon>Metazoa</taxon>
        <taxon>Chordata</taxon>
        <taxon>Craniata</taxon>
        <taxon>Vertebrata</taxon>
        <taxon>Euteleostomi</taxon>
        <taxon>Actinopterygii</taxon>
        <taxon>Neopterygii</taxon>
        <taxon>Teleostei</taxon>
        <taxon>Ostariophysi</taxon>
        <taxon>Cypriniformes</taxon>
        <taxon>Cyprinidae</taxon>
        <taxon>Cyprininae</taxon>
        <taxon>Cyprinus</taxon>
    </lineage>
</organism>
<dbReference type="Pfam" id="PF00665">
    <property type="entry name" value="rve"/>
    <property type="match status" value="1"/>
</dbReference>
<dbReference type="InterPro" id="IPR036875">
    <property type="entry name" value="Znf_CCHC_sf"/>
</dbReference>
<evidence type="ECO:0000313" key="19">
    <source>
        <dbReference type="Proteomes" id="UP000694701"/>
    </source>
</evidence>
<dbReference type="InterPro" id="IPR036397">
    <property type="entry name" value="RNaseH_sf"/>
</dbReference>
<dbReference type="InterPro" id="IPR003309">
    <property type="entry name" value="SCAN_dom"/>
</dbReference>
<dbReference type="SMART" id="SM00343">
    <property type="entry name" value="ZnF_C2HC"/>
    <property type="match status" value="1"/>
</dbReference>
<feature type="domain" description="Reverse transcriptase" evidence="16">
    <location>
        <begin position="1080"/>
        <end position="1257"/>
    </location>
</feature>
<evidence type="ECO:0000259" key="14">
    <source>
        <dbReference type="PROSITE" id="PS50175"/>
    </source>
</evidence>
<dbReference type="FunFam" id="3.10.20.370:FF:000001">
    <property type="entry name" value="Retrovirus-related Pol polyprotein from transposon 17.6-like protein"/>
    <property type="match status" value="1"/>
</dbReference>
<dbReference type="CDD" id="cd07936">
    <property type="entry name" value="SCAN"/>
    <property type="match status" value="1"/>
</dbReference>
<dbReference type="CDD" id="cd00303">
    <property type="entry name" value="retropepsin_like"/>
    <property type="match status" value="1"/>
</dbReference>
<dbReference type="PROSITE" id="PS50878">
    <property type="entry name" value="RT_POL"/>
    <property type="match status" value="1"/>
</dbReference>
<dbReference type="Gene3D" id="1.10.340.70">
    <property type="match status" value="1"/>
</dbReference>
<evidence type="ECO:0000256" key="7">
    <source>
        <dbReference type="ARBA" id="ARBA00022759"/>
    </source>
</evidence>
<keyword evidence="11" id="KW-0862">Zinc</keyword>
<keyword evidence="4" id="KW-0808">Transferase</keyword>
<dbReference type="FunFam" id="3.30.70.270:FF:000020">
    <property type="entry name" value="Transposon Tf2-6 polyprotein-like Protein"/>
    <property type="match status" value="1"/>
</dbReference>
<feature type="domain" description="Integrase catalytic" evidence="17">
    <location>
        <begin position="696"/>
        <end position="854"/>
    </location>
</feature>
<dbReference type="InterPro" id="IPR012337">
    <property type="entry name" value="RNaseH-like_sf"/>
</dbReference>
<evidence type="ECO:0000256" key="1">
    <source>
        <dbReference type="ARBA" id="ARBA00010879"/>
    </source>
</evidence>
<name>A0A8C2K6A5_CYPCA</name>
<dbReference type="PROSITE" id="PS50804">
    <property type="entry name" value="SCAN_BOX"/>
    <property type="match status" value="1"/>
</dbReference>
<dbReference type="EC" id="2.7.7.49" evidence="3"/>
<evidence type="ECO:0000256" key="12">
    <source>
        <dbReference type="SAM" id="MobiDB-lite"/>
    </source>
</evidence>
<evidence type="ECO:0000256" key="10">
    <source>
        <dbReference type="ARBA" id="ARBA00039658"/>
    </source>
</evidence>
<dbReference type="PANTHER" id="PTHR37984:SF5">
    <property type="entry name" value="PROTEIN NYNRIN-LIKE"/>
    <property type="match status" value="1"/>
</dbReference>
<dbReference type="Gene3D" id="3.10.10.10">
    <property type="entry name" value="HIV Type 1 Reverse Transcriptase, subunit A, domain 1"/>
    <property type="match status" value="1"/>
</dbReference>
<evidence type="ECO:0000313" key="18">
    <source>
        <dbReference type="Ensembl" id="ENSCCRP00020103826.1"/>
    </source>
</evidence>
<dbReference type="InterPro" id="IPR050951">
    <property type="entry name" value="Retrovirus_Pol_polyprotein"/>
</dbReference>
<feature type="domain" description="Peptidase A2" evidence="14">
    <location>
        <begin position="411"/>
        <end position="486"/>
    </location>
</feature>
<evidence type="ECO:0000256" key="9">
    <source>
        <dbReference type="ARBA" id="ARBA00022918"/>
    </source>
</evidence>
<dbReference type="GO" id="GO:0006508">
    <property type="term" value="P:proteolysis"/>
    <property type="evidence" value="ECO:0007669"/>
    <property type="project" value="InterPro"/>
</dbReference>
<dbReference type="SMART" id="SM00431">
    <property type="entry name" value="SCAN"/>
    <property type="match status" value="1"/>
</dbReference>
<proteinExistence type="inferred from homology"/>
<feature type="compositionally biased region" description="Acidic residues" evidence="12">
    <location>
        <begin position="19"/>
        <end position="31"/>
    </location>
</feature>
<keyword evidence="9" id="KW-0695">RNA-directed DNA polymerase</keyword>
<dbReference type="CDD" id="cd09274">
    <property type="entry name" value="RNase_HI_RT_Ty3"/>
    <property type="match status" value="1"/>
</dbReference>
<dbReference type="SUPFAM" id="SSF53098">
    <property type="entry name" value="Ribonuclease H-like"/>
    <property type="match status" value="1"/>
</dbReference>
<feature type="region of interest" description="Disordered" evidence="12">
    <location>
        <begin position="1"/>
        <end position="45"/>
    </location>
</feature>
<dbReference type="GO" id="GO:0015074">
    <property type="term" value="P:DNA integration"/>
    <property type="evidence" value="ECO:0007669"/>
    <property type="project" value="InterPro"/>
</dbReference>
<sequence>MSRPPKKGVPKLAPTEREERDEERTIDEEVFDGEKEAASREPSLGDLTGLFRAHMAKMDVREAARKQEYGEQERRFRALQHQFSLLQTEVQARTSFTPEPRPTNLDYLDGQGGDADPGTRRSPHQFTSHTRDADPNVDYSGPMWPREPRLEKLADSDDIEHFLITFERIATACRWPKADWTFHLIPLLTGKARAAYVNMDLDDCIEYEKVKAAILIKYDISAETYRQRFRSLDVYPSESPKELYIRLKELYGKWIRPREKTIEEVGEMIILEQYLRMLSPELQVWVRERDPRTAADAASLADVFVAARKKNQPWSWTTGSDSRRAPFHQKPVPGAGKSPKGDFPEVRRHNILRGPVICFQCGQEGHTRPACPQNAAKLTNLCYAPRGSAAKITKPKVLLQIKTVTVNGKELKALVDTGSDQTLVNRKFVAPSLIRAYNKLPICCVHGEERMVPTADLYIGVEGQTYLLEVGVADNLPYPVVLGRDLPVLLDLVKPVQQCNIVITRAMAKQPEEAIQTLSTLPFYDVDLAMGIPKSRKSRRQKRRAKLGYNASQLPVESTCNLTPHVQLPTNIIALQQKDVSLAVCLQKANQETTGEGPTNDKGEHFVFEQGILYRQIGLVKQLVVPQDTREVVLHLSHSIPWAGHLGKKKTTARIKRHFYWPGLETDVAQYCKSCPDCQKVSIKRPSRVPLQPLPVISTPFERLGMDVVGPVEKSCAGNRFLLVITDYATRYPEVFPLKSVKAKYVATCLVQFFSRVGLPAEILTDQGTNFMSNLLKQVYQLLGIKSLRTTPYHPQTDGLTERFNQTLKQMLRKFVGETGRDWDQWLPYLLFAYREVPQASTGFSPFELLYGHEVRGPLTLLKEVWEGDHGESEPINIVSYVLQMRERLEKMRTLAQTHLMEAQKHQKTWYDQTARERGFVVGDRVLVMLPSQESKLLAKWQGPFEIRNQLGPTTYEVVIPGQDRASRVLHVNLLKKWVSRPEQRAQVMMIRHVKEEEEWEDQYLPRPVAGNIHLEHLPEDQQSQVRALCTPETFSEYPGLTSLIQHDVILKPDAAVRRMSYRIPERLQEDLKEEVNLMLRLGIIEPSKSEWCHPVVLVPKKDGSIRFCIDFRYLNSVSQFDSYPTPRIDALIDRLGKAKYLTTIDLSKGYWQIPLTQQARPLTAFRTPWGLFHFRVLPFGLHGAPATFQRLIDQVLHGLTFAAAYLDDIVIYSTTWEEHVQHLQEVLQRLQEAGLTVNPAKCAVARTETEYLGFVIGNGVVRPQVKKVQALEEAPIPQTRKELRSFLGMAGFYNRFIPHFSSRAALLTDMVGVRCPNQCQWSEERMTAFRDIQSALRENAVLYSPDFDQEFIVQTDASERGIGAVLLQGPPGERRPVAFISRKLFPREVRYSTIEKECLAVKWALDSLRYYLLGREFKLETDHKALQWLERMKDTNGRITRWYLAMQPFRFTVQHVPGKSNVTADYFSRCIHEMPEGRGCVMAEPVATH</sequence>
<dbReference type="InterPro" id="IPR001878">
    <property type="entry name" value="Znf_CCHC"/>
</dbReference>
<evidence type="ECO:0000256" key="3">
    <source>
        <dbReference type="ARBA" id="ARBA00012493"/>
    </source>
</evidence>
<reference evidence="18" key="1">
    <citation type="submission" date="2025-08" db="UniProtKB">
        <authorList>
            <consortium name="Ensembl"/>
        </authorList>
    </citation>
    <scope>IDENTIFICATION</scope>
</reference>
<feature type="domain" description="SCAN box" evidence="15">
    <location>
        <begin position="226"/>
        <end position="302"/>
    </location>
</feature>
<evidence type="ECO:0000259" key="17">
    <source>
        <dbReference type="PROSITE" id="PS50994"/>
    </source>
</evidence>
<dbReference type="SUPFAM" id="SSF47353">
    <property type="entry name" value="Retrovirus capsid dimerization domain-like"/>
    <property type="match status" value="1"/>
</dbReference>
<dbReference type="InterPro" id="IPR043128">
    <property type="entry name" value="Rev_trsase/Diguanyl_cyclase"/>
</dbReference>
<dbReference type="InterPro" id="IPR001584">
    <property type="entry name" value="Integrase_cat-core"/>
</dbReference>
<dbReference type="Pfam" id="PF17917">
    <property type="entry name" value="RT_RNaseH"/>
    <property type="match status" value="1"/>
</dbReference>
<dbReference type="InterPro" id="IPR021109">
    <property type="entry name" value="Peptidase_aspartic_dom_sf"/>
</dbReference>
<dbReference type="GO" id="GO:0003676">
    <property type="term" value="F:nucleic acid binding"/>
    <property type="evidence" value="ECO:0007669"/>
    <property type="project" value="InterPro"/>
</dbReference>
<feature type="domain" description="CCHC-type" evidence="13">
    <location>
        <begin position="358"/>
        <end position="373"/>
    </location>
</feature>
<dbReference type="InterPro" id="IPR041373">
    <property type="entry name" value="RT_RNaseH"/>
</dbReference>
<feature type="region of interest" description="Disordered" evidence="12">
    <location>
        <begin position="96"/>
        <end position="142"/>
    </location>
</feature>
<dbReference type="SUPFAM" id="SSF56672">
    <property type="entry name" value="DNA/RNA polymerases"/>
    <property type="match status" value="1"/>
</dbReference>
<dbReference type="PROSITE" id="PS50158">
    <property type="entry name" value="ZF_CCHC"/>
    <property type="match status" value="1"/>
</dbReference>
<evidence type="ECO:0000259" key="16">
    <source>
        <dbReference type="PROSITE" id="PS50878"/>
    </source>
</evidence>
<dbReference type="InterPro" id="IPR038269">
    <property type="entry name" value="SCAN_sf"/>
</dbReference>
<dbReference type="PANTHER" id="PTHR37984">
    <property type="entry name" value="PROTEIN CBG26694"/>
    <property type="match status" value="1"/>
</dbReference>
<dbReference type="FunFam" id="3.30.420.10:FF:000032">
    <property type="entry name" value="Retrovirus-related Pol polyprotein from transposon 297-like Protein"/>
    <property type="match status" value="1"/>
</dbReference>
<dbReference type="Pfam" id="PF02023">
    <property type="entry name" value="SCAN"/>
    <property type="match status" value="1"/>
</dbReference>
<dbReference type="PROSITE" id="PS50994">
    <property type="entry name" value="INTEGRASE"/>
    <property type="match status" value="1"/>
</dbReference>
<evidence type="ECO:0000259" key="15">
    <source>
        <dbReference type="PROSITE" id="PS50804"/>
    </source>
</evidence>
<keyword evidence="11" id="KW-0479">Metal-binding</keyword>
<keyword evidence="11" id="KW-0863">Zinc-finger</keyword>